<proteinExistence type="predicted"/>
<dbReference type="SMART" id="SM00895">
    <property type="entry name" value="FCD"/>
    <property type="match status" value="1"/>
</dbReference>
<gene>
    <name evidence="5" type="ORF">CSC94_17130</name>
</gene>
<dbReference type="Gene3D" id="1.20.120.530">
    <property type="entry name" value="GntR ligand-binding domain-like"/>
    <property type="match status" value="1"/>
</dbReference>
<dbReference type="PANTHER" id="PTHR43537:SF52">
    <property type="entry name" value="FATTY ACID METABOLISM REGULATOR PROTEIN"/>
    <property type="match status" value="1"/>
</dbReference>
<dbReference type="Pfam" id="PF07729">
    <property type="entry name" value="FCD"/>
    <property type="match status" value="1"/>
</dbReference>
<dbReference type="InterPro" id="IPR036388">
    <property type="entry name" value="WH-like_DNA-bd_sf"/>
</dbReference>
<dbReference type="OrthoDB" id="7005926at2"/>
<feature type="domain" description="HTH gntR-type" evidence="4">
    <location>
        <begin position="9"/>
        <end position="76"/>
    </location>
</feature>
<keyword evidence="1" id="KW-0805">Transcription regulation</keyword>
<dbReference type="Pfam" id="PF00392">
    <property type="entry name" value="GntR"/>
    <property type="match status" value="1"/>
</dbReference>
<dbReference type="SMART" id="SM00345">
    <property type="entry name" value="HTH_GNTR"/>
    <property type="match status" value="1"/>
</dbReference>
<dbReference type="GO" id="GO:0003677">
    <property type="term" value="F:DNA binding"/>
    <property type="evidence" value="ECO:0007669"/>
    <property type="project" value="UniProtKB-KW"/>
</dbReference>
<evidence type="ECO:0000313" key="6">
    <source>
        <dbReference type="Proteomes" id="UP000221168"/>
    </source>
</evidence>
<evidence type="ECO:0000313" key="5">
    <source>
        <dbReference type="EMBL" id="PHP65810.1"/>
    </source>
</evidence>
<keyword evidence="2" id="KW-0238">DNA-binding</keyword>
<dbReference type="EMBL" id="PDVP01000012">
    <property type="protein sequence ID" value="PHP65810.1"/>
    <property type="molecule type" value="Genomic_DNA"/>
</dbReference>
<dbReference type="AlphaFoldDB" id="A0A2G1QK32"/>
<accession>A0A2G1QK32</accession>
<evidence type="ECO:0000259" key="4">
    <source>
        <dbReference type="PROSITE" id="PS50949"/>
    </source>
</evidence>
<dbReference type="SUPFAM" id="SSF48008">
    <property type="entry name" value="GntR ligand-binding domain-like"/>
    <property type="match status" value="1"/>
</dbReference>
<evidence type="ECO:0000256" key="2">
    <source>
        <dbReference type="ARBA" id="ARBA00023125"/>
    </source>
</evidence>
<dbReference type="Gene3D" id="1.10.10.10">
    <property type="entry name" value="Winged helix-like DNA-binding domain superfamily/Winged helix DNA-binding domain"/>
    <property type="match status" value="1"/>
</dbReference>
<dbReference type="RefSeq" id="WP_099307597.1">
    <property type="nucleotide sequence ID" value="NZ_PDVP01000012.1"/>
</dbReference>
<dbReference type="InterPro" id="IPR008920">
    <property type="entry name" value="TF_FadR/GntR_C"/>
</dbReference>
<dbReference type="Proteomes" id="UP000221168">
    <property type="component" value="Unassembled WGS sequence"/>
</dbReference>
<keyword evidence="3" id="KW-0804">Transcription</keyword>
<dbReference type="PANTHER" id="PTHR43537">
    <property type="entry name" value="TRANSCRIPTIONAL REGULATOR, GNTR FAMILY"/>
    <property type="match status" value="1"/>
</dbReference>
<dbReference type="SUPFAM" id="SSF46785">
    <property type="entry name" value="Winged helix' DNA-binding domain"/>
    <property type="match status" value="1"/>
</dbReference>
<dbReference type="InterPro" id="IPR000524">
    <property type="entry name" value="Tscrpt_reg_HTH_GntR"/>
</dbReference>
<dbReference type="GO" id="GO:0003700">
    <property type="term" value="F:DNA-binding transcription factor activity"/>
    <property type="evidence" value="ECO:0007669"/>
    <property type="project" value="InterPro"/>
</dbReference>
<keyword evidence="6" id="KW-1185">Reference proteome</keyword>
<name>A0A2G1QK32_9HYPH</name>
<evidence type="ECO:0000256" key="3">
    <source>
        <dbReference type="ARBA" id="ARBA00023163"/>
    </source>
</evidence>
<dbReference type="InterPro" id="IPR011711">
    <property type="entry name" value="GntR_C"/>
</dbReference>
<sequence length="304" mass="34473">MSDGWTGQAGLSDQLADQIEHYLHDAAVPSGNHISAQALADRFHVSRFPIQKALKILTEKGVVTHEPRRGYFVAEPGAHGTATDETATADPLSEIYFRIGEDRLSGKLPQSVSEKLMRERYDLSQANLKSLLNRMLSEGWIERRQGYGWRFHDMLTTPDALVQTYRMRAALEPAALLEPTFHIDMRTLARLGETEQRLLDGEIETASSDALYSRGVVFHETLARASGNPYIFDALQRVNRIRRLLAYRSMINRERYYKQAAEHLEIVNLISRGLNAEASVAMRHHLGTVMTNLIQLEPILRHDK</sequence>
<evidence type="ECO:0000256" key="1">
    <source>
        <dbReference type="ARBA" id="ARBA00023015"/>
    </source>
</evidence>
<organism evidence="5 6">
    <name type="scientific">Zhengella mangrovi</name>
    <dbReference type="NCBI Taxonomy" id="1982044"/>
    <lineage>
        <taxon>Bacteria</taxon>
        <taxon>Pseudomonadati</taxon>
        <taxon>Pseudomonadota</taxon>
        <taxon>Alphaproteobacteria</taxon>
        <taxon>Hyphomicrobiales</taxon>
        <taxon>Notoacmeibacteraceae</taxon>
        <taxon>Zhengella</taxon>
    </lineage>
</organism>
<dbReference type="PROSITE" id="PS50949">
    <property type="entry name" value="HTH_GNTR"/>
    <property type="match status" value="1"/>
</dbReference>
<comment type="caution">
    <text evidence="5">The sequence shown here is derived from an EMBL/GenBank/DDBJ whole genome shotgun (WGS) entry which is preliminary data.</text>
</comment>
<protein>
    <submittedName>
        <fullName evidence="5">GntR family transcriptional regulator</fullName>
    </submittedName>
</protein>
<dbReference type="InterPro" id="IPR036390">
    <property type="entry name" value="WH_DNA-bd_sf"/>
</dbReference>
<reference evidence="5 6" key="1">
    <citation type="submission" date="2017-10" db="EMBL/GenBank/DDBJ databases">
        <title>Sedimentibacterium mangrovi gen. nov., sp. nov., a novel member of family Phyllobacteriacea isolated from mangrove sediment.</title>
        <authorList>
            <person name="Liao H."/>
            <person name="Tian Y."/>
        </authorList>
    </citation>
    <scope>NUCLEOTIDE SEQUENCE [LARGE SCALE GENOMIC DNA]</scope>
    <source>
        <strain evidence="5 6">X9-2-2</strain>
    </source>
</reference>